<dbReference type="PANTHER" id="PTHR30478:SF0">
    <property type="entry name" value="BETA SLIDING CLAMP"/>
    <property type="match status" value="1"/>
</dbReference>
<sequence>MKINKEILVRALNIVEKGIGKDTFVVAEIINNILILSASDGEIRIKTKIEIEDISNPSKFLMDNTSIQVLKSMPDGTLSIDLKDNKMLIKCGRTRRTITLPDIEYKIEAQDEKLLLEFGLSNEDISLINNVTYCKATDDIRPILQGVYFDLDNGKVVALDGFRVEVQSISNLIQSKDPELNFNFVLKAEKLPLLKALSDTIKVSNKAKWVEFSDSTTSISIRKLEGAYVPYGNLISKGEKKLRVSPSEMLASLQRIRIIQGDIITKIAVNQNKVLLQAATQFAQAEEQIENVVNHIEEDFLIAFNTNYLIELMKAHQKEDYIDLYFSSNTLPMIAETSSSVSLVLPIRIA</sequence>
<gene>
    <name evidence="10" type="ORF">U732_26</name>
</gene>
<dbReference type="Pfam" id="PF02768">
    <property type="entry name" value="DNA_pol3_beta_3"/>
    <property type="match status" value="1"/>
</dbReference>
<comment type="subcellular location">
    <subcellularLocation>
        <location evidence="1">Cytoplasm</location>
    </subcellularLocation>
</comment>
<dbReference type="Gene3D" id="3.10.150.10">
    <property type="entry name" value="DNA Polymerase III, subunit A, domain 2"/>
    <property type="match status" value="1"/>
</dbReference>
<keyword evidence="6" id="KW-0235">DNA replication</keyword>
<dbReference type="AlphaFoldDB" id="A0A0C1R226"/>
<evidence type="ECO:0000256" key="5">
    <source>
        <dbReference type="ARBA" id="ARBA00022695"/>
    </source>
</evidence>
<evidence type="ECO:0000256" key="1">
    <source>
        <dbReference type="ARBA" id="ARBA00004496"/>
    </source>
</evidence>
<evidence type="ECO:0000256" key="6">
    <source>
        <dbReference type="ARBA" id="ARBA00022705"/>
    </source>
</evidence>
<keyword evidence="7" id="KW-0239">DNA-directed DNA polymerase</keyword>
<dbReference type="SMART" id="SM00480">
    <property type="entry name" value="POL3Bc"/>
    <property type="match status" value="1"/>
</dbReference>
<evidence type="ECO:0000259" key="9">
    <source>
        <dbReference type="Pfam" id="PF02768"/>
    </source>
</evidence>
<reference evidence="10 11" key="1">
    <citation type="journal article" date="2015" name="Infect. Genet. Evol.">
        <title>Genomic sequences of six botulinum neurotoxin-producing strains representing three clostridial species illustrate the mobility and diversity of botulinum neurotoxin genes.</title>
        <authorList>
            <person name="Smith T.J."/>
            <person name="Hill K.K."/>
            <person name="Xie G."/>
            <person name="Foley B.T."/>
            <person name="Williamson C.H."/>
            <person name="Foster J.T."/>
            <person name="Johnson S.L."/>
            <person name="Chertkov O."/>
            <person name="Teshima H."/>
            <person name="Gibbons H.S."/>
            <person name="Johnsky L.A."/>
            <person name="Karavis M.A."/>
            <person name="Smith L.A."/>
        </authorList>
    </citation>
    <scope>NUCLEOTIDE SEQUENCE [LARGE SCALE GENOMIC DNA]</scope>
    <source>
        <strain evidence="10 11">CDC 2741</strain>
    </source>
</reference>
<evidence type="ECO:0000256" key="4">
    <source>
        <dbReference type="ARBA" id="ARBA00022679"/>
    </source>
</evidence>
<dbReference type="InterPro" id="IPR046938">
    <property type="entry name" value="DNA_clamp_sf"/>
</dbReference>
<organism evidence="10 11">
    <name type="scientific">Clostridium argentinense CDC 2741</name>
    <dbReference type="NCBI Taxonomy" id="1418104"/>
    <lineage>
        <taxon>Bacteria</taxon>
        <taxon>Bacillati</taxon>
        <taxon>Bacillota</taxon>
        <taxon>Clostridia</taxon>
        <taxon>Eubacteriales</taxon>
        <taxon>Clostridiaceae</taxon>
        <taxon>Clostridium</taxon>
    </lineage>
</organism>
<dbReference type="GO" id="GO:0006271">
    <property type="term" value="P:DNA strand elongation involved in DNA replication"/>
    <property type="evidence" value="ECO:0007669"/>
    <property type="project" value="TreeGrafter"/>
</dbReference>
<dbReference type="GO" id="GO:0003677">
    <property type="term" value="F:DNA binding"/>
    <property type="evidence" value="ECO:0007669"/>
    <property type="project" value="UniProtKB-KW"/>
</dbReference>
<dbReference type="EMBL" id="AYSO01000020">
    <property type="protein sequence ID" value="KIE44496.1"/>
    <property type="molecule type" value="Genomic_DNA"/>
</dbReference>
<dbReference type="Gene3D" id="3.70.10.10">
    <property type="match status" value="1"/>
</dbReference>
<dbReference type="PANTHER" id="PTHR30478">
    <property type="entry name" value="DNA POLYMERASE III SUBUNIT BETA"/>
    <property type="match status" value="1"/>
</dbReference>
<keyword evidence="4" id="KW-0808">Transferase</keyword>
<feature type="domain" description="DNA polymerase III beta sliding clamp C-terminal" evidence="9">
    <location>
        <begin position="238"/>
        <end position="341"/>
    </location>
</feature>
<keyword evidence="8" id="KW-0238">DNA-binding</keyword>
<dbReference type="GO" id="GO:0009360">
    <property type="term" value="C:DNA polymerase III complex"/>
    <property type="evidence" value="ECO:0007669"/>
    <property type="project" value="InterPro"/>
</dbReference>
<comment type="similarity">
    <text evidence="2">Belongs to the beta sliding clamp family.</text>
</comment>
<evidence type="ECO:0000313" key="11">
    <source>
        <dbReference type="Proteomes" id="UP000031366"/>
    </source>
</evidence>
<dbReference type="InterPro" id="IPR022635">
    <property type="entry name" value="DNA_polIII_beta_C"/>
</dbReference>
<proteinExistence type="inferred from homology"/>
<dbReference type="InterPro" id="IPR001001">
    <property type="entry name" value="DNA_polIII_beta"/>
</dbReference>
<dbReference type="GO" id="GO:0008408">
    <property type="term" value="F:3'-5' exonuclease activity"/>
    <property type="evidence" value="ECO:0007669"/>
    <property type="project" value="InterPro"/>
</dbReference>
<evidence type="ECO:0000256" key="3">
    <source>
        <dbReference type="ARBA" id="ARBA00022490"/>
    </source>
</evidence>
<dbReference type="RefSeq" id="WP_039635614.1">
    <property type="nucleotide sequence ID" value="NZ_AYSO01000020.1"/>
</dbReference>
<dbReference type="GO" id="GO:0005737">
    <property type="term" value="C:cytoplasm"/>
    <property type="evidence" value="ECO:0007669"/>
    <property type="project" value="UniProtKB-SubCell"/>
</dbReference>
<name>A0A0C1R226_9CLOT</name>
<dbReference type="OrthoDB" id="8421503at2"/>
<dbReference type="CDD" id="cd00140">
    <property type="entry name" value="beta_clamp"/>
    <property type="match status" value="1"/>
</dbReference>
<evidence type="ECO:0000256" key="8">
    <source>
        <dbReference type="ARBA" id="ARBA00023125"/>
    </source>
</evidence>
<evidence type="ECO:0000313" key="10">
    <source>
        <dbReference type="EMBL" id="KIE44496.1"/>
    </source>
</evidence>
<keyword evidence="5" id="KW-0548">Nucleotidyltransferase</keyword>
<dbReference type="SUPFAM" id="SSF55979">
    <property type="entry name" value="DNA clamp"/>
    <property type="match status" value="3"/>
</dbReference>
<accession>A0A0C1R226</accession>
<keyword evidence="3" id="KW-0963">Cytoplasm</keyword>
<evidence type="ECO:0000256" key="2">
    <source>
        <dbReference type="ARBA" id="ARBA00010752"/>
    </source>
</evidence>
<protein>
    <submittedName>
        <fullName evidence="10">DNA polymerase III beta subunit, central domain protein</fullName>
    </submittedName>
</protein>
<evidence type="ECO:0000256" key="7">
    <source>
        <dbReference type="ARBA" id="ARBA00022932"/>
    </source>
</evidence>
<dbReference type="Proteomes" id="UP000031366">
    <property type="component" value="Unassembled WGS sequence"/>
</dbReference>
<keyword evidence="11" id="KW-1185">Reference proteome</keyword>
<comment type="caution">
    <text evidence="10">The sequence shown here is derived from an EMBL/GenBank/DDBJ whole genome shotgun (WGS) entry which is preliminary data.</text>
</comment>
<dbReference type="GO" id="GO:0003887">
    <property type="term" value="F:DNA-directed DNA polymerase activity"/>
    <property type="evidence" value="ECO:0007669"/>
    <property type="project" value="UniProtKB-KW"/>
</dbReference>